<comment type="caution">
    <text evidence="8">The sequence shown here is derived from an EMBL/GenBank/DDBJ whole genome shotgun (WGS) entry which is preliminary data.</text>
</comment>
<keyword evidence="5" id="KW-0520">NAD</keyword>
<name>A0ABQ4L454_SIMTE</name>
<proteinExistence type="predicted"/>
<accession>A0ABQ4L454</accession>
<sequence>MLLRPQKEAGKSVTSINKANVLNYSMVFWDEVFEEISKEYPEIETYSYLVDAAAMHMITNPNRFEVVVTSNLFGDILTDLGAALTGGIGHAAGEYPFMFEPVHGSALDISGKGIANPLAAIWSASQIFDYLGFGDIGNDILRIMQEMMVDKSVFTPDLGGNAKTVEVGNQFVELLSVN</sequence>
<evidence type="ECO:0000313" key="9">
    <source>
        <dbReference type="Proteomes" id="UP000680670"/>
    </source>
</evidence>
<evidence type="ECO:0000256" key="1">
    <source>
        <dbReference type="ARBA" id="ARBA00001936"/>
    </source>
</evidence>
<dbReference type="Gene3D" id="3.40.718.10">
    <property type="entry name" value="Isopropylmalate Dehydrogenase"/>
    <property type="match status" value="1"/>
</dbReference>
<evidence type="ECO:0000256" key="2">
    <source>
        <dbReference type="ARBA" id="ARBA00001946"/>
    </source>
</evidence>
<evidence type="ECO:0000259" key="7">
    <source>
        <dbReference type="SMART" id="SM01329"/>
    </source>
</evidence>
<comment type="cofactor">
    <cofactor evidence="1">
        <name>Mn(2+)</name>
        <dbReference type="ChEBI" id="CHEBI:29035"/>
    </cofactor>
</comment>
<evidence type="ECO:0000256" key="5">
    <source>
        <dbReference type="ARBA" id="ARBA00023027"/>
    </source>
</evidence>
<dbReference type="InterPro" id="IPR050501">
    <property type="entry name" value="ICDH/IPMDH"/>
</dbReference>
<evidence type="ECO:0000256" key="4">
    <source>
        <dbReference type="ARBA" id="ARBA00023002"/>
    </source>
</evidence>
<gene>
    <name evidence="8" type="ORF">J6TS1_42320</name>
</gene>
<reference evidence="8 9" key="1">
    <citation type="submission" date="2021-03" db="EMBL/GenBank/DDBJ databases">
        <title>Antimicrobial resistance genes in bacteria isolated from Japanese honey, and their potential for conferring macrolide and lincosamide resistance in the American foulbrood pathogen Paenibacillus larvae.</title>
        <authorList>
            <person name="Okamoto M."/>
            <person name="Kumagai M."/>
            <person name="Kanamori H."/>
            <person name="Takamatsu D."/>
        </authorList>
    </citation>
    <scope>NUCLEOTIDE SEQUENCE [LARGE SCALE GENOMIC DNA]</scope>
    <source>
        <strain evidence="8 9">J6TS1</strain>
    </source>
</reference>
<dbReference type="EMBL" id="BORJ01000014">
    <property type="protein sequence ID" value="GIN98362.1"/>
    <property type="molecule type" value="Genomic_DNA"/>
</dbReference>
<evidence type="ECO:0000256" key="3">
    <source>
        <dbReference type="ARBA" id="ARBA00022723"/>
    </source>
</evidence>
<keyword evidence="3" id="KW-0479">Metal-binding</keyword>
<keyword evidence="4" id="KW-0560">Oxidoreductase</keyword>
<evidence type="ECO:0000256" key="6">
    <source>
        <dbReference type="ARBA" id="ARBA00023211"/>
    </source>
</evidence>
<keyword evidence="6" id="KW-0464">Manganese</keyword>
<dbReference type="Pfam" id="PF00180">
    <property type="entry name" value="Iso_dh"/>
    <property type="match status" value="1"/>
</dbReference>
<feature type="domain" description="Isopropylmalate dehydrogenase-like" evidence="7">
    <location>
        <begin position="1"/>
        <end position="171"/>
    </location>
</feature>
<organism evidence="8 9">
    <name type="scientific">Siminovitchia terrae</name>
    <name type="common">Bacillus terrae</name>
    <dbReference type="NCBI Taxonomy" id="1914933"/>
    <lineage>
        <taxon>Bacteria</taxon>
        <taxon>Bacillati</taxon>
        <taxon>Bacillota</taxon>
        <taxon>Bacilli</taxon>
        <taxon>Bacillales</taxon>
        <taxon>Bacillaceae</taxon>
        <taxon>Siminovitchia</taxon>
    </lineage>
</organism>
<keyword evidence="9" id="KW-1185">Reference proteome</keyword>
<dbReference type="SMART" id="SM01329">
    <property type="entry name" value="Iso_dh"/>
    <property type="match status" value="1"/>
</dbReference>
<dbReference type="SUPFAM" id="SSF53659">
    <property type="entry name" value="Isocitrate/Isopropylmalate dehydrogenase-like"/>
    <property type="match status" value="1"/>
</dbReference>
<comment type="cofactor">
    <cofactor evidence="2">
        <name>Mg(2+)</name>
        <dbReference type="ChEBI" id="CHEBI:18420"/>
    </cofactor>
</comment>
<evidence type="ECO:0000313" key="8">
    <source>
        <dbReference type="EMBL" id="GIN98362.1"/>
    </source>
</evidence>
<dbReference type="PANTHER" id="PTHR43275:SF1">
    <property type="entry name" value="D-MALATE DEHYDROGENASE [DECARBOXYLATING]"/>
    <property type="match status" value="1"/>
</dbReference>
<protein>
    <recommendedName>
        <fullName evidence="7">Isopropylmalate dehydrogenase-like domain-containing protein</fullName>
    </recommendedName>
</protein>
<dbReference type="InterPro" id="IPR024084">
    <property type="entry name" value="IsoPropMal-DH-like_dom"/>
</dbReference>
<dbReference type="PANTHER" id="PTHR43275">
    <property type="entry name" value="D-MALATE DEHYDROGENASE [DECARBOXYLATING]"/>
    <property type="match status" value="1"/>
</dbReference>
<dbReference type="Proteomes" id="UP000680670">
    <property type="component" value="Unassembled WGS sequence"/>
</dbReference>